<dbReference type="AlphaFoldDB" id="X1I1Q3"/>
<comment type="caution">
    <text evidence="1">The sequence shown here is derived from an EMBL/GenBank/DDBJ whole genome shotgun (WGS) entry which is preliminary data.</text>
</comment>
<dbReference type="EMBL" id="BARU01017418">
    <property type="protein sequence ID" value="GAH59989.1"/>
    <property type="molecule type" value="Genomic_DNA"/>
</dbReference>
<name>X1I1Q3_9ZZZZ</name>
<gene>
    <name evidence="1" type="ORF">S03H2_28903</name>
</gene>
<organism evidence="1">
    <name type="scientific">marine sediment metagenome</name>
    <dbReference type="NCBI Taxonomy" id="412755"/>
    <lineage>
        <taxon>unclassified sequences</taxon>
        <taxon>metagenomes</taxon>
        <taxon>ecological metagenomes</taxon>
    </lineage>
</organism>
<protein>
    <submittedName>
        <fullName evidence="1">Uncharacterized protein</fullName>
    </submittedName>
</protein>
<dbReference type="InterPro" id="IPR014867">
    <property type="entry name" value="Spore_coat_CotH_CotH2/3/7"/>
</dbReference>
<sequence length="195" mass="22324">VLMDNRETTLANGNGDDYYLYRGIEDQRFVLIQHDLDSVFGLGQNTGYYNDSIFEATDIPAMKRFMEHPQFAARYYWHLKNLIETTFSAEHLGAFLDNQLAGFVPTSRINQMKDFIAQRNAYVLSLIPSDLTIDTSRPITRKRLLEEMLKHLLIVPEDVALHIRASARVPGWISVRLTETDYGNVAVDKDVVLCP</sequence>
<feature type="non-terminal residue" evidence="1">
    <location>
        <position position="1"/>
    </location>
</feature>
<proteinExistence type="predicted"/>
<evidence type="ECO:0000313" key="1">
    <source>
        <dbReference type="EMBL" id="GAH59989.1"/>
    </source>
</evidence>
<dbReference type="Pfam" id="PF08757">
    <property type="entry name" value="CotH"/>
    <property type="match status" value="1"/>
</dbReference>
<reference evidence="1" key="1">
    <citation type="journal article" date="2014" name="Front. Microbiol.">
        <title>High frequency of phylogenetically diverse reductive dehalogenase-homologous genes in deep subseafloor sedimentary metagenomes.</title>
        <authorList>
            <person name="Kawai M."/>
            <person name="Futagami T."/>
            <person name="Toyoda A."/>
            <person name="Takaki Y."/>
            <person name="Nishi S."/>
            <person name="Hori S."/>
            <person name="Arai W."/>
            <person name="Tsubouchi T."/>
            <person name="Morono Y."/>
            <person name="Uchiyama I."/>
            <person name="Ito T."/>
            <person name="Fujiyama A."/>
            <person name="Inagaki F."/>
            <person name="Takami H."/>
        </authorList>
    </citation>
    <scope>NUCLEOTIDE SEQUENCE</scope>
    <source>
        <strain evidence="1">Expedition CK06-06</strain>
    </source>
</reference>
<accession>X1I1Q3</accession>